<gene>
    <name evidence="1" type="ORF">DM02DRAFT_366392</name>
</gene>
<name>A0A2V1CZL2_9PLEO</name>
<sequence>MATSHQTLPGPRHALRRFSAAALLWTYTHTMTARTALLHGGGMPVEKRFSVPSLPRGPFHRPTDHPQSHSWIAGKATVETRANRRRIRLDELLLRPAIMRAP</sequence>
<dbReference type="EMBL" id="KZ805935">
    <property type="protein sequence ID" value="PVH91176.1"/>
    <property type="molecule type" value="Genomic_DNA"/>
</dbReference>
<evidence type="ECO:0000313" key="2">
    <source>
        <dbReference type="Proteomes" id="UP000244855"/>
    </source>
</evidence>
<dbReference type="AlphaFoldDB" id="A0A2V1CZL2"/>
<organism evidence="1 2">
    <name type="scientific">Periconia macrospinosa</name>
    <dbReference type="NCBI Taxonomy" id="97972"/>
    <lineage>
        <taxon>Eukaryota</taxon>
        <taxon>Fungi</taxon>
        <taxon>Dikarya</taxon>
        <taxon>Ascomycota</taxon>
        <taxon>Pezizomycotina</taxon>
        <taxon>Dothideomycetes</taxon>
        <taxon>Pleosporomycetidae</taxon>
        <taxon>Pleosporales</taxon>
        <taxon>Massarineae</taxon>
        <taxon>Periconiaceae</taxon>
        <taxon>Periconia</taxon>
    </lineage>
</organism>
<accession>A0A2V1CZL2</accession>
<dbReference type="Proteomes" id="UP000244855">
    <property type="component" value="Unassembled WGS sequence"/>
</dbReference>
<proteinExistence type="predicted"/>
<keyword evidence="2" id="KW-1185">Reference proteome</keyword>
<reference evidence="1 2" key="1">
    <citation type="journal article" date="2018" name="Sci. Rep.">
        <title>Comparative genomics provides insights into the lifestyle and reveals functional heterogeneity of dark septate endophytic fungi.</title>
        <authorList>
            <person name="Knapp D.G."/>
            <person name="Nemeth J.B."/>
            <person name="Barry K."/>
            <person name="Hainaut M."/>
            <person name="Henrissat B."/>
            <person name="Johnson J."/>
            <person name="Kuo A."/>
            <person name="Lim J.H.P."/>
            <person name="Lipzen A."/>
            <person name="Nolan M."/>
            <person name="Ohm R.A."/>
            <person name="Tamas L."/>
            <person name="Grigoriev I.V."/>
            <person name="Spatafora J.W."/>
            <person name="Nagy L.G."/>
            <person name="Kovacs G.M."/>
        </authorList>
    </citation>
    <scope>NUCLEOTIDE SEQUENCE [LARGE SCALE GENOMIC DNA]</scope>
    <source>
        <strain evidence="1 2">DSE2036</strain>
    </source>
</reference>
<protein>
    <submittedName>
        <fullName evidence="1">Uncharacterized protein</fullName>
    </submittedName>
</protein>
<evidence type="ECO:0000313" key="1">
    <source>
        <dbReference type="EMBL" id="PVH91176.1"/>
    </source>
</evidence>